<name>A0ABR2SQ40_9ROSI</name>
<dbReference type="Proteomes" id="UP001396334">
    <property type="component" value="Unassembled WGS sequence"/>
</dbReference>
<reference evidence="1 2" key="1">
    <citation type="journal article" date="2024" name="G3 (Bethesda)">
        <title>Genome assembly of Hibiscus sabdariffa L. provides insights into metabolisms of medicinal natural products.</title>
        <authorList>
            <person name="Kim T."/>
        </authorList>
    </citation>
    <scope>NUCLEOTIDE SEQUENCE [LARGE SCALE GENOMIC DNA]</scope>
    <source>
        <strain evidence="1">TK-2024</strain>
        <tissue evidence="1">Old leaves</tissue>
    </source>
</reference>
<evidence type="ECO:0000313" key="1">
    <source>
        <dbReference type="EMBL" id="KAK9027408.1"/>
    </source>
</evidence>
<accession>A0ABR2SQ40</accession>
<gene>
    <name evidence="1" type="ORF">V6N11_067244</name>
</gene>
<comment type="caution">
    <text evidence="1">The sequence shown here is derived from an EMBL/GenBank/DDBJ whole genome shotgun (WGS) entry which is preliminary data.</text>
</comment>
<proteinExistence type="predicted"/>
<protein>
    <submittedName>
        <fullName evidence="1">Uncharacterized protein</fullName>
    </submittedName>
</protein>
<evidence type="ECO:0000313" key="2">
    <source>
        <dbReference type="Proteomes" id="UP001396334"/>
    </source>
</evidence>
<organism evidence="1 2">
    <name type="scientific">Hibiscus sabdariffa</name>
    <name type="common">roselle</name>
    <dbReference type="NCBI Taxonomy" id="183260"/>
    <lineage>
        <taxon>Eukaryota</taxon>
        <taxon>Viridiplantae</taxon>
        <taxon>Streptophyta</taxon>
        <taxon>Embryophyta</taxon>
        <taxon>Tracheophyta</taxon>
        <taxon>Spermatophyta</taxon>
        <taxon>Magnoliopsida</taxon>
        <taxon>eudicotyledons</taxon>
        <taxon>Gunneridae</taxon>
        <taxon>Pentapetalae</taxon>
        <taxon>rosids</taxon>
        <taxon>malvids</taxon>
        <taxon>Malvales</taxon>
        <taxon>Malvaceae</taxon>
        <taxon>Malvoideae</taxon>
        <taxon>Hibiscus</taxon>
    </lineage>
</organism>
<keyword evidence="2" id="KW-1185">Reference proteome</keyword>
<dbReference type="EMBL" id="JBBPBN010000012">
    <property type="protein sequence ID" value="KAK9027408.1"/>
    <property type="molecule type" value="Genomic_DNA"/>
</dbReference>
<sequence>MMKSEEKQILPHKEELEIVNLGTEGERREIKIGTTISAGARQDLIKLLHEYRDIFAWSYQDMPGLDQSIAVHRLPIKAEYRPVQQKLRRMRPDVSLQQMRVIAAFFFYFCRRFSAPLKTEAALRKAPPKMPGKTAPGEIAAFFYKNATIVHDLLRRF</sequence>